<accession>A0A540L5G7</accession>
<dbReference type="EMBL" id="VIEB01000755">
    <property type="protein sequence ID" value="TQD81700.1"/>
    <property type="molecule type" value="Genomic_DNA"/>
</dbReference>
<organism evidence="1 2">
    <name type="scientific">Malus baccata</name>
    <name type="common">Siberian crab apple</name>
    <name type="synonym">Pyrus baccata</name>
    <dbReference type="NCBI Taxonomy" id="106549"/>
    <lineage>
        <taxon>Eukaryota</taxon>
        <taxon>Viridiplantae</taxon>
        <taxon>Streptophyta</taxon>
        <taxon>Embryophyta</taxon>
        <taxon>Tracheophyta</taxon>
        <taxon>Spermatophyta</taxon>
        <taxon>Magnoliopsida</taxon>
        <taxon>eudicotyledons</taxon>
        <taxon>Gunneridae</taxon>
        <taxon>Pentapetalae</taxon>
        <taxon>rosids</taxon>
        <taxon>fabids</taxon>
        <taxon>Rosales</taxon>
        <taxon>Rosaceae</taxon>
        <taxon>Amygdaloideae</taxon>
        <taxon>Maleae</taxon>
        <taxon>Malus</taxon>
    </lineage>
</organism>
<gene>
    <name evidence="1" type="ORF">C1H46_032752</name>
</gene>
<protein>
    <submittedName>
        <fullName evidence="1">Uncharacterized protein</fullName>
    </submittedName>
</protein>
<dbReference type="Proteomes" id="UP000315295">
    <property type="component" value="Unassembled WGS sequence"/>
</dbReference>
<comment type="caution">
    <text evidence="1">The sequence shown here is derived from an EMBL/GenBank/DDBJ whole genome shotgun (WGS) entry which is preliminary data.</text>
</comment>
<name>A0A540L5G7_MALBA</name>
<proteinExistence type="predicted"/>
<sequence>MRLALTRSDYFLRSEFLARTPKYHGIAKPVFERESSFVLVCSLIFLHWHPRTARPYLLLVIIYSWSEKRSINGRLRLRKCSSKGF</sequence>
<dbReference type="AlphaFoldDB" id="A0A540L5G7"/>
<reference evidence="1 2" key="1">
    <citation type="journal article" date="2019" name="G3 (Bethesda)">
        <title>Sequencing of a Wild Apple (Malus baccata) Genome Unravels the Differences Between Cultivated and Wild Apple Species Regarding Disease Resistance and Cold Tolerance.</title>
        <authorList>
            <person name="Chen X."/>
        </authorList>
    </citation>
    <scope>NUCLEOTIDE SEQUENCE [LARGE SCALE GENOMIC DNA]</scope>
    <source>
        <strain evidence="2">cv. Shandingzi</strain>
        <tissue evidence="1">Leaves</tissue>
    </source>
</reference>
<keyword evidence="2" id="KW-1185">Reference proteome</keyword>
<evidence type="ECO:0000313" key="1">
    <source>
        <dbReference type="EMBL" id="TQD81700.1"/>
    </source>
</evidence>
<evidence type="ECO:0000313" key="2">
    <source>
        <dbReference type="Proteomes" id="UP000315295"/>
    </source>
</evidence>